<comment type="function">
    <text evidence="10">Component of the small ribosomal subunit. The ribosome is a large ribonucleoprotein complex responsible for the synthesis of proteins in the cell. Part of the small subunit (SSU) processome, first precursor of the small eukaryotic ribosomal subunit. During the assembly of the SSU processome in the nucleolus, many ribosome biogenesis factors, an RNA chaperone and ribosomal proteins associate with the nascent pre-rRNA and work in concert to generate RNA folding, modifications, rearrangements and cleavage as well as targeted degradation of pre-ribosomal RNA by the RNA exosome.</text>
</comment>
<keyword evidence="2 11" id="KW-0699">rRNA-binding</keyword>
<dbReference type="GO" id="GO:0042274">
    <property type="term" value="P:ribosomal small subunit biogenesis"/>
    <property type="evidence" value="ECO:0007669"/>
    <property type="project" value="TreeGrafter"/>
</dbReference>
<dbReference type="InterPro" id="IPR022801">
    <property type="entry name" value="Ribosomal_uS4"/>
</dbReference>
<accession>A0AA38HPA9</accession>
<dbReference type="PANTHER" id="PTHR11831:SF5">
    <property type="entry name" value="40S RIBOSOMAL PROTEIN S9"/>
    <property type="match status" value="1"/>
</dbReference>
<evidence type="ECO:0000256" key="3">
    <source>
        <dbReference type="ARBA" id="ARBA00022793"/>
    </source>
</evidence>
<evidence type="ECO:0000256" key="7">
    <source>
        <dbReference type="ARBA" id="ARBA00023274"/>
    </source>
</evidence>
<evidence type="ECO:0000256" key="1">
    <source>
        <dbReference type="ARBA" id="ARBA00007465"/>
    </source>
</evidence>
<dbReference type="GO" id="GO:0004609">
    <property type="term" value="F:phosphatidylserine decarboxylase activity"/>
    <property type="evidence" value="ECO:0007669"/>
    <property type="project" value="InterPro"/>
</dbReference>
<dbReference type="NCBIfam" id="TIGR01018">
    <property type="entry name" value="uS4_arch"/>
    <property type="match status" value="1"/>
</dbReference>
<protein>
    <recommendedName>
        <fullName evidence="8">Small ribosomal subunit protein uS4</fullName>
    </recommendedName>
    <alternativeName>
        <fullName evidence="9">40S ribosomal protein S9</fullName>
    </alternativeName>
</protein>
<sequence length="379" mass="43364">MTVFETVKEATAIWVKGAGFTITQLLGPHLSDVAPLVCAFIRLVRQIHVKPMQVSGKLGRRVEVDGTLLTVNPIAVCQCIDVFTENKRIVEEVHTKEFGLLLMVCIGATMVGSVNITAPLQGEVHVLCLQLRKLDFHQTEQMRKGEEHGYFAFGGSTFDRDLIENSLRPLETLVRVGMPIGRAQLFDLSNYFLLYLDSKTYTTPRRPYEKERLDQELKLVGEYGLKNKREVWRVKYCLAKIRKAARELLTLQEKDPRRLFEGNALLRRLIRLGVLTEDQMKLDYVLGLKTEDFLERRLQTLVYKARYAKSIHHARILIRQRHIRVGKQVVNVPSFLVRVDSAKHIDFSRNSSLVAGGRLGRIKRKKASKKIQADAEDDD</sequence>
<dbReference type="InterPro" id="IPR001912">
    <property type="entry name" value="Ribosomal_uS4_N"/>
</dbReference>
<comment type="caution">
    <text evidence="14">The sequence shown here is derived from an EMBL/GenBank/DDBJ whole genome shotgun (WGS) entry which is preliminary data.</text>
</comment>
<evidence type="ECO:0000313" key="14">
    <source>
        <dbReference type="EMBL" id="KAJ3636364.1"/>
    </source>
</evidence>
<dbReference type="Gene3D" id="3.10.290.10">
    <property type="entry name" value="RNA-binding S4 domain"/>
    <property type="match status" value="1"/>
</dbReference>
<dbReference type="GO" id="GO:0019843">
    <property type="term" value="F:rRNA binding"/>
    <property type="evidence" value="ECO:0007669"/>
    <property type="project" value="UniProtKB-KW"/>
</dbReference>
<dbReference type="InterPro" id="IPR036986">
    <property type="entry name" value="S4_RNA-bd_sf"/>
</dbReference>
<evidence type="ECO:0000256" key="5">
    <source>
        <dbReference type="ARBA" id="ARBA00022980"/>
    </source>
</evidence>
<dbReference type="GO" id="GO:0003735">
    <property type="term" value="F:structural constituent of ribosome"/>
    <property type="evidence" value="ECO:0007669"/>
    <property type="project" value="InterPro"/>
</dbReference>
<dbReference type="SMART" id="SM01390">
    <property type="entry name" value="Ribosomal_S4"/>
    <property type="match status" value="1"/>
</dbReference>
<feature type="domain" description="Small ribosomal subunit protein uS4 N-terminal" evidence="13">
    <location>
        <begin position="194"/>
        <end position="295"/>
    </location>
</feature>
<reference evidence="14" key="1">
    <citation type="journal article" date="2023" name="G3 (Bethesda)">
        <title>Whole genome assemblies of Zophobas morio and Tenebrio molitor.</title>
        <authorList>
            <person name="Kaur S."/>
            <person name="Stinson S.A."/>
            <person name="diCenzo G.C."/>
        </authorList>
    </citation>
    <scope>NUCLEOTIDE SEQUENCE</scope>
    <source>
        <strain evidence="14">QUZm001</strain>
    </source>
</reference>
<evidence type="ECO:0000256" key="4">
    <source>
        <dbReference type="ARBA" id="ARBA00022884"/>
    </source>
</evidence>
<evidence type="ECO:0000313" key="15">
    <source>
        <dbReference type="Proteomes" id="UP001168821"/>
    </source>
</evidence>
<keyword evidence="15" id="KW-1185">Reference proteome</keyword>
<evidence type="ECO:0000259" key="13">
    <source>
        <dbReference type="SMART" id="SM01390"/>
    </source>
</evidence>
<evidence type="ECO:0000256" key="11">
    <source>
        <dbReference type="PROSITE-ProRule" id="PRU00182"/>
    </source>
</evidence>
<evidence type="ECO:0000256" key="6">
    <source>
        <dbReference type="ARBA" id="ARBA00023239"/>
    </source>
</evidence>
<dbReference type="InterPro" id="IPR002942">
    <property type="entry name" value="S4_RNA-bd"/>
</dbReference>
<evidence type="ECO:0000256" key="12">
    <source>
        <dbReference type="RuleBase" id="RU003699"/>
    </source>
</evidence>
<dbReference type="PANTHER" id="PTHR11831">
    <property type="entry name" value="30S 40S RIBOSOMAL PROTEIN"/>
    <property type="match status" value="1"/>
</dbReference>
<dbReference type="PROSITE" id="PS00632">
    <property type="entry name" value="RIBOSOMAL_S4"/>
    <property type="match status" value="1"/>
</dbReference>
<dbReference type="EMBL" id="JALNTZ010000182">
    <property type="protein sequence ID" value="KAJ3636364.1"/>
    <property type="molecule type" value="Genomic_DNA"/>
</dbReference>
<dbReference type="GO" id="GO:0008654">
    <property type="term" value="P:phospholipid biosynthetic process"/>
    <property type="evidence" value="ECO:0007669"/>
    <property type="project" value="InterPro"/>
</dbReference>
<comment type="similarity">
    <text evidence="1 12">Belongs to the universal ribosomal protein uS4 family.</text>
</comment>
<evidence type="ECO:0000256" key="9">
    <source>
        <dbReference type="ARBA" id="ARBA00035410"/>
    </source>
</evidence>
<evidence type="ECO:0000256" key="2">
    <source>
        <dbReference type="ARBA" id="ARBA00022730"/>
    </source>
</evidence>
<dbReference type="PROSITE" id="PS50889">
    <property type="entry name" value="S4"/>
    <property type="match status" value="1"/>
</dbReference>
<name>A0AA38HPA9_9CUCU</name>
<organism evidence="14 15">
    <name type="scientific">Zophobas morio</name>
    <dbReference type="NCBI Taxonomy" id="2755281"/>
    <lineage>
        <taxon>Eukaryota</taxon>
        <taxon>Metazoa</taxon>
        <taxon>Ecdysozoa</taxon>
        <taxon>Arthropoda</taxon>
        <taxon>Hexapoda</taxon>
        <taxon>Insecta</taxon>
        <taxon>Pterygota</taxon>
        <taxon>Neoptera</taxon>
        <taxon>Endopterygota</taxon>
        <taxon>Coleoptera</taxon>
        <taxon>Polyphaga</taxon>
        <taxon>Cucujiformia</taxon>
        <taxon>Tenebrionidae</taxon>
        <taxon>Zophobas</taxon>
    </lineage>
</organism>
<keyword evidence="5 12" id="KW-0689">Ribosomal protein</keyword>
<dbReference type="InterPro" id="IPR005710">
    <property type="entry name" value="Ribosomal_uS4_euk/arc"/>
</dbReference>
<dbReference type="SUPFAM" id="SSF55174">
    <property type="entry name" value="Alpha-L RNA-binding motif"/>
    <property type="match status" value="1"/>
</dbReference>
<dbReference type="GO" id="GO:0006412">
    <property type="term" value="P:translation"/>
    <property type="evidence" value="ECO:0007669"/>
    <property type="project" value="InterPro"/>
</dbReference>
<keyword evidence="4 11" id="KW-0694">RNA-binding</keyword>
<dbReference type="Proteomes" id="UP001168821">
    <property type="component" value="Unassembled WGS sequence"/>
</dbReference>
<dbReference type="InterPro" id="IPR018079">
    <property type="entry name" value="Ribosomal_uS4_CS"/>
</dbReference>
<dbReference type="CDD" id="cd00165">
    <property type="entry name" value="S4"/>
    <property type="match status" value="1"/>
</dbReference>
<dbReference type="NCBIfam" id="NF003139">
    <property type="entry name" value="PRK04051.1"/>
    <property type="match status" value="1"/>
</dbReference>
<dbReference type="Pfam" id="PF02666">
    <property type="entry name" value="PS_Dcarbxylase"/>
    <property type="match status" value="1"/>
</dbReference>
<dbReference type="InterPro" id="IPR003817">
    <property type="entry name" value="PS_Dcarbxylase"/>
</dbReference>
<dbReference type="Pfam" id="PF00163">
    <property type="entry name" value="Ribosomal_S4"/>
    <property type="match status" value="1"/>
</dbReference>
<dbReference type="GO" id="GO:0022627">
    <property type="term" value="C:cytosolic small ribosomal subunit"/>
    <property type="evidence" value="ECO:0007669"/>
    <property type="project" value="TreeGrafter"/>
</dbReference>
<evidence type="ECO:0000256" key="10">
    <source>
        <dbReference type="ARBA" id="ARBA00045441"/>
    </source>
</evidence>
<gene>
    <name evidence="14" type="ORF">Zmor_004446</name>
</gene>
<dbReference type="AlphaFoldDB" id="A0AA38HPA9"/>
<dbReference type="FunFam" id="3.10.290.10:FF:000004">
    <property type="entry name" value="40s ribosomal protein s9"/>
    <property type="match status" value="1"/>
</dbReference>
<keyword evidence="6" id="KW-0456">Lyase</keyword>
<evidence type="ECO:0000256" key="8">
    <source>
        <dbReference type="ARBA" id="ARBA00035254"/>
    </source>
</evidence>
<proteinExistence type="inferred from homology"/>
<dbReference type="Pfam" id="PF01479">
    <property type="entry name" value="S4"/>
    <property type="match status" value="1"/>
</dbReference>
<keyword evidence="7 12" id="KW-0687">Ribonucleoprotein</keyword>
<keyword evidence="3" id="KW-0210">Decarboxylase</keyword>